<evidence type="ECO:0000256" key="6">
    <source>
        <dbReference type="ARBA" id="ARBA00012605"/>
    </source>
</evidence>
<reference evidence="20" key="1">
    <citation type="submission" date="2016-06" db="UniProtKB">
        <authorList>
            <consortium name="WormBaseParasite"/>
        </authorList>
    </citation>
    <scope>IDENTIFICATION</scope>
</reference>
<keyword evidence="9 16" id="KW-0812">Transmembrane</keyword>
<comment type="similarity">
    <text evidence="5">Belongs to the STT3 family.</text>
</comment>
<evidence type="ECO:0000259" key="17">
    <source>
        <dbReference type="Pfam" id="PF02516"/>
    </source>
</evidence>
<keyword evidence="14" id="KW-0464">Manganese</keyword>
<dbReference type="GO" id="GO:0016020">
    <property type="term" value="C:membrane"/>
    <property type="evidence" value="ECO:0007669"/>
    <property type="project" value="InterPro"/>
</dbReference>
<comment type="catalytic activity">
    <reaction evidence="15">
        <text>a di-trans,poly-cis-dolichyl diphosphooligosaccharide + L-asparaginyl-[protein] = N(4)-(oligosaccharide-(1-&gt;4)-N-acetyl-beta-D-glucosaminyl-(1-&gt;4)-N-acetyl-beta-D-glucosaminyl)-L-asparaginyl-[protein] + a di-trans,poly-cis-dolichyl diphosphate + H(+)</text>
        <dbReference type="Rhea" id="RHEA:22980"/>
        <dbReference type="Rhea" id="RHEA-COMP:12804"/>
        <dbReference type="Rhea" id="RHEA-COMP:12805"/>
        <dbReference type="Rhea" id="RHEA-COMP:19506"/>
        <dbReference type="Rhea" id="RHEA-COMP:19509"/>
        <dbReference type="ChEBI" id="CHEBI:15378"/>
        <dbReference type="ChEBI" id="CHEBI:50347"/>
        <dbReference type="ChEBI" id="CHEBI:57497"/>
        <dbReference type="ChEBI" id="CHEBI:57570"/>
        <dbReference type="ChEBI" id="CHEBI:132529"/>
        <dbReference type="EC" id="2.4.99.18"/>
    </reaction>
</comment>
<evidence type="ECO:0000256" key="11">
    <source>
        <dbReference type="ARBA" id="ARBA00022842"/>
    </source>
</evidence>
<evidence type="ECO:0000313" key="19">
    <source>
        <dbReference type="Proteomes" id="UP000271098"/>
    </source>
</evidence>
<dbReference type="InterPro" id="IPR048307">
    <property type="entry name" value="STT3_N"/>
</dbReference>
<evidence type="ECO:0000256" key="3">
    <source>
        <dbReference type="ARBA" id="ARBA00004127"/>
    </source>
</evidence>
<dbReference type="GO" id="GO:0018279">
    <property type="term" value="P:protein N-linked glycosylation via asparagine"/>
    <property type="evidence" value="ECO:0007669"/>
    <property type="project" value="TreeGrafter"/>
</dbReference>
<dbReference type="GO" id="GO:0046872">
    <property type="term" value="F:metal ion binding"/>
    <property type="evidence" value="ECO:0007669"/>
    <property type="project" value="UniProtKB-KW"/>
</dbReference>
<dbReference type="EMBL" id="UYRT01010116">
    <property type="protein sequence ID" value="VDK48651.1"/>
    <property type="molecule type" value="Genomic_DNA"/>
</dbReference>
<evidence type="ECO:0000256" key="13">
    <source>
        <dbReference type="ARBA" id="ARBA00023136"/>
    </source>
</evidence>
<evidence type="ECO:0000256" key="9">
    <source>
        <dbReference type="ARBA" id="ARBA00022692"/>
    </source>
</evidence>
<proteinExistence type="inferred from homology"/>
<comment type="cofactor">
    <cofactor evidence="2">
        <name>Mg(2+)</name>
        <dbReference type="ChEBI" id="CHEBI:18420"/>
    </cofactor>
</comment>
<evidence type="ECO:0000313" key="18">
    <source>
        <dbReference type="EMBL" id="VDK48651.1"/>
    </source>
</evidence>
<dbReference type="InterPro" id="IPR003674">
    <property type="entry name" value="Oligo_trans_STT3"/>
</dbReference>
<dbReference type="PANTHER" id="PTHR13872">
    <property type="entry name" value="DOLICHYL-DIPHOSPHOOLIGOSACCHARIDE--PROTEIN GLYCOSYLTRANSFERASE SUBUNIT"/>
    <property type="match status" value="1"/>
</dbReference>
<evidence type="ECO:0000256" key="4">
    <source>
        <dbReference type="ARBA" id="ARBA00004922"/>
    </source>
</evidence>
<feature type="transmembrane region" description="Helical" evidence="16">
    <location>
        <begin position="36"/>
        <end position="56"/>
    </location>
</feature>
<keyword evidence="10" id="KW-0479">Metal-binding</keyword>
<evidence type="ECO:0000256" key="8">
    <source>
        <dbReference type="ARBA" id="ARBA00022679"/>
    </source>
</evidence>
<sequence length="199" mass="22303">YIAPWSGRFYSLWDTGYAKIHIPIIASVSEHQPTTWVSFFFDLHITAAVFPVGLWYCVKNVNDERVFVILYAVTAVYFAGVMVRLMLTLTPVVCVLSGIAFSHTYERYLFDESEQSKSSSDEEENKHLYDKASKNRKGGLWANQVATEGDDATIGMNARSIVSVVLVLMLLMFVVHCTYVTSNAYSHPSVVLQSHSSDG</sequence>
<dbReference type="GO" id="GO:0043687">
    <property type="term" value="P:post-translational protein modification"/>
    <property type="evidence" value="ECO:0007669"/>
    <property type="project" value="TreeGrafter"/>
</dbReference>
<keyword evidence="12 16" id="KW-1133">Transmembrane helix</keyword>
<name>A0A183D8H9_9BILA</name>
<comment type="cofactor">
    <cofactor evidence="1">
        <name>Mn(2+)</name>
        <dbReference type="ChEBI" id="CHEBI:29035"/>
    </cofactor>
</comment>
<dbReference type="OrthoDB" id="10261066at2759"/>
<evidence type="ECO:0000313" key="20">
    <source>
        <dbReference type="WBParaSite" id="GPUH_0000502701-mRNA-1"/>
    </source>
</evidence>
<evidence type="ECO:0000256" key="16">
    <source>
        <dbReference type="SAM" id="Phobius"/>
    </source>
</evidence>
<dbReference type="WBParaSite" id="GPUH_0000502701-mRNA-1">
    <property type="protein sequence ID" value="GPUH_0000502701-mRNA-1"/>
    <property type="gene ID" value="GPUH_0000502701"/>
</dbReference>
<accession>A0A183D8H9</accession>
<evidence type="ECO:0000256" key="7">
    <source>
        <dbReference type="ARBA" id="ARBA00022676"/>
    </source>
</evidence>
<evidence type="ECO:0000256" key="10">
    <source>
        <dbReference type="ARBA" id="ARBA00022723"/>
    </source>
</evidence>
<dbReference type="AlphaFoldDB" id="A0A183D8H9"/>
<evidence type="ECO:0000256" key="2">
    <source>
        <dbReference type="ARBA" id="ARBA00001946"/>
    </source>
</evidence>
<dbReference type="GO" id="GO:0012505">
    <property type="term" value="C:endomembrane system"/>
    <property type="evidence" value="ECO:0007669"/>
    <property type="project" value="UniProtKB-SubCell"/>
</dbReference>
<dbReference type="GO" id="GO:0004579">
    <property type="term" value="F:dolichyl-diphosphooligosaccharide-protein glycotransferase activity"/>
    <property type="evidence" value="ECO:0007669"/>
    <property type="project" value="UniProtKB-EC"/>
</dbReference>
<protein>
    <recommendedName>
        <fullName evidence="6">dolichyl-diphosphooligosaccharide--protein glycotransferase</fullName>
        <ecNumber evidence="6">2.4.99.18</ecNumber>
    </recommendedName>
</protein>
<keyword evidence="7" id="KW-0328">Glycosyltransferase</keyword>
<gene>
    <name evidence="18" type="ORF">GPUH_LOCUS5019</name>
</gene>
<dbReference type="Proteomes" id="UP000271098">
    <property type="component" value="Unassembled WGS sequence"/>
</dbReference>
<dbReference type="PANTHER" id="PTHR13872:SF1">
    <property type="entry name" value="DOLICHYL-DIPHOSPHOOLIGOSACCHARIDE--PROTEIN GLYCOSYLTRANSFERASE SUBUNIT STT3B"/>
    <property type="match status" value="1"/>
</dbReference>
<evidence type="ECO:0000256" key="15">
    <source>
        <dbReference type="ARBA" id="ARBA00048829"/>
    </source>
</evidence>
<dbReference type="UniPathway" id="UPA00378"/>
<evidence type="ECO:0000256" key="1">
    <source>
        <dbReference type="ARBA" id="ARBA00001936"/>
    </source>
</evidence>
<comment type="pathway">
    <text evidence="4">Protein modification; protein glycosylation.</text>
</comment>
<feature type="domain" description="Oligosaccharyl transferase STT3 N-terminal" evidence="17">
    <location>
        <begin position="1"/>
        <end position="96"/>
    </location>
</feature>
<dbReference type="Pfam" id="PF02516">
    <property type="entry name" value="STT3"/>
    <property type="match status" value="1"/>
</dbReference>
<comment type="subcellular location">
    <subcellularLocation>
        <location evidence="3">Endomembrane system</location>
        <topology evidence="3">Multi-pass membrane protein</topology>
    </subcellularLocation>
</comment>
<keyword evidence="8" id="KW-0808">Transferase</keyword>
<feature type="transmembrane region" description="Helical" evidence="16">
    <location>
        <begin position="68"/>
        <end position="101"/>
    </location>
</feature>
<keyword evidence="19" id="KW-1185">Reference proteome</keyword>
<reference evidence="18 19" key="2">
    <citation type="submission" date="2018-11" db="EMBL/GenBank/DDBJ databases">
        <authorList>
            <consortium name="Pathogen Informatics"/>
        </authorList>
    </citation>
    <scope>NUCLEOTIDE SEQUENCE [LARGE SCALE GENOMIC DNA]</scope>
</reference>
<keyword evidence="13 16" id="KW-0472">Membrane</keyword>
<feature type="transmembrane region" description="Helical" evidence="16">
    <location>
        <begin position="161"/>
        <end position="180"/>
    </location>
</feature>
<evidence type="ECO:0000256" key="5">
    <source>
        <dbReference type="ARBA" id="ARBA00010810"/>
    </source>
</evidence>
<evidence type="ECO:0000256" key="12">
    <source>
        <dbReference type="ARBA" id="ARBA00022989"/>
    </source>
</evidence>
<keyword evidence="11" id="KW-0460">Magnesium</keyword>
<evidence type="ECO:0000256" key="14">
    <source>
        <dbReference type="ARBA" id="ARBA00023211"/>
    </source>
</evidence>
<dbReference type="EC" id="2.4.99.18" evidence="6"/>
<organism evidence="20">
    <name type="scientific">Gongylonema pulchrum</name>
    <dbReference type="NCBI Taxonomy" id="637853"/>
    <lineage>
        <taxon>Eukaryota</taxon>
        <taxon>Metazoa</taxon>
        <taxon>Ecdysozoa</taxon>
        <taxon>Nematoda</taxon>
        <taxon>Chromadorea</taxon>
        <taxon>Rhabditida</taxon>
        <taxon>Spirurina</taxon>
        <taxon>Spiruromorpha</taxon>
        <taxon>Spiruroidea</taxon>
        <taxon>Gongylonematidae</taxon>
        <taxon>Gongylonema</taxon>
    </lineage>
</organism>